<dbReference type="Pfam" id="PF03348">
    <property type="entry name" value="Serinc"/>
    <property type="match status" value="1"/>
</dbReference>
<evidence type="ECO:0000256" key="2">
    <source>
        <dbReference type="ARBA" id="ARBA00006665"/>
    </source>
</evidence>
<evidence type="ECO:0000313" key="8">
    <source>
        <dbReference type="Proteomes" id="UP000595140"/>
    </source>
</evidence>
<keyword evidence="5 6" id="KW-0472">Membrane</keyword>
<feature type="transmembrane region" description="Helical" evidence="6">
    <location>
        <begin position="251"/>
        <end position="269"/>
    </location>
</feature>
<organism evidence="7 8">
    <name type="scientific">Cuscuta campestris</name>
    <dbReference type="NCBI Taxonomy" id="132261"/>
    <lineage>
        <taxon>Eukaryota</taxon>
        <taxon>Viridiplantae</taxon>
        <taxon>Streptophyta</taxon>
        <taxon>Embryophyta</taxon>
        <taxon>Tracheophyta</taxon>
        <taxon>Spermatophyta</taxon>
        <taxon>Magnoliopsida</taxon>
        <taxon>eudicotyledons</taxon>
        <taxon>Gunneridae</taxon>
        <taxon>Pentapetalae</taxon>
        <taxon>asterids</taxon>
        <taxon>lamiids</taxon>
        <taxon>Solanales</taxon>
        <taxon>Convolvulaceae</taxon>
        <taxon>Cuscuteae</taxon>
        <taxon>Cuscuta</taxon>
        <taxon>Cuscuta subgen. Grammica</taxon>
        <taxon>Cuscuta sect. Cleistogrammica</taxon>
    </lineage>
</organism>
<proteinExistence type="inferred from homology"/>
<accession>A0A484KU85</accession>
<dbReference type="GO" id="GO:0016020">
    <property type="term" value="C:membrane"/>
    <property type="evidence" value="ECO:0007669"/>
    <property type="project" value="UniProtKB-SubCell"/>
</dbReference>
<name>A0A484KU85_9ASTE</name>
<evidence type="ECO:0000256" key="5">
    <source>
        <dbReference type="ARBA" id="ARBA00023136"/>
    </source>
</evidence>
<sequence length="407" mass="45933">MHIGCGSSSSDDDDVGKRYEKIKNGSWLGQFGDVCNPWMARYAYGLLFLLANLLAWAVRDYGSSFFKASKRLNECNGGKDCLGTDGVLRVSLGCCMFYLIMFASTIFIPKVNSWREKWHSGWWIPKIGMMGALLVFPFFLPIKFLSIYGLITYFGTGVFLVIQLISINGFINRVSEWCESKDRSCPVMMFETILHIFFIMVIIFFYIWFVPRRSCAINIFFITATLILHLLNTAVALFLTKANNVTSSSSSLTSGFMGLYLLFLCWTALKSEPGEKCILMGGSHTSKIDIVTIASFVLGIVVIVTATFSVGYHSKRFEFRREHEEHQDADDVPYNYGFFHFVFAVGTMYFALLLNGWNAGHPMRKFTIDVGWVGTWARIINELAAALVYMWLRFSDSKGGSRGGLTA</sequence>
<dbReference type="PANTHER" id="PTHR10383">
    <property type="entry name" value="SERINE INCORPORATOR"/>
    <property type="match status" value="1"/>
</dbReference>
<evidence type="ECO:0000256" key="3">
    <source>
        <dbReference type="ARBA" id="ARBA00022692"/>
    </source>
</evidence>
<keyword evidence="8" id="KW-1185">Reference proteome</keyword>
<dbReference type="PANTHER" id="PTHR10383:SF63">
    <property type="entry name" value="OS01G0179800 PROTEIN"/>
    <property type="match status" value="1"/>
</dbReference>
<dbReference type="OrthoDB" id="5963193at2759"/>
<comment type="subcellular location">
    <subcellularLocation>
        <location evidence="1">Membrane</location>
        <topology evidence="1">Multi-pass membrane protein</topology>
    </subcellularLocation>
</comment>
<feature type="transmembrane region" description="Helical" evidence="6">
    <location>
        <begin position="147"/>
        <end position="167"/>
    </location>
</feature>
<feature type="transmembrane region" description="Helical" evidence="6">
    <location>
        <begin position="366"/>
        <end position="392"/>
    </location>
</feature>
<feature type="transmembrane region" description="Helical" evidence="6">
    <location>
        <begin position="87"/>
        <end position="108"/>
    </location>
</feature>
<evidence type="ECO:0000256" key="4">
    <source>
        <dbReference type="ARBA" id="ARBA00022989"/>
    </source>
</evidence>
<evidence type="ECO:0000256" key="1">
    <source>
        <dbReference type="ARBA" id="ARBA00004141"/>
    </source>
</evidence>
<dbReference type="EMBL" id="OOIL02000669">
    <property type="protein sequence ID" value="VFQ68055.1"/>
    <property type="molecule type" value="Genomic_DNA"/>
</dbReference>
<evidence type="ECO:0000256" key="6">
    <source>
        <dbReference type="SAM" id="Phobius"/>
    </source>
</evidence>
<feature type="transmembrane region" description="Helical" evidence="6">
    <location>
        <begin position="42"/>
        <end position="62"/>
    </location>
</feature>
<dbReference type="AlphaFoldDB" id="A0A484KU85"/>
<dbReference type="Proteomes" id="UP000595140">
    <property type="component" value="Unassembled WGS sequence"/>
</dbReference>
<keyword evidence="4 6" id="KW-1133">Transmembrane helix</keyword>
<keyword evidence="3 6" id="KW-0812">Transmembrane</keyword>
<feature type="transmembrane region" description="Helical" evidence="6">
    <location>
        <begin position="216"/>
        <end position="239"/>
    </location>
</feature>
<evidence type="ECO:0008006" key="9">
    <source>
        <dbReference type="Google" id="ProtNLM"/>
    </source>
</evidence>
<feature type="transmembrane region" description="Helical" evidence="6">
    <location>
        <begin position="187"/>
        <end position="209"/>
    </location>
</feature>
<feature type="transmembrane region" description="Helical" evidence="6">
    <location>
        <begin position="334"/>
        <end position="354"/>
    </location>
</feature>
<evidence type="ECO:0000313" key="7">
    <source>
        <dbReference type="EMBL" id="VFQ68055.1"/>
    </source>
</evidence>
<reference evidence="7 8" key="1">
    <citation type="submission" date="2018-04" db="EMBL/GenBank/DDBJ databases">
        <authorList>
            <person name="Vogel A."/>
        </authorList>
    </citation>
    <scope>NUCLEOTIDE SEQUENCE [LARGE SCALE GENOMIC DNA]</scope>
</reference>
<gene>
    <name evidence="7" type="ORF">CCAM_LOCUS9831</name>
</gene>
<dbReference type="InterPro" id="IPR005016">
    <property type="entry name" value="TDE1/TMS"/>
</dbReference>
<feature type="transmembrane region" description="Helical" evidence="6">
    <location>
        <begin position="290"/>
        <end position="314"/>
    </location>
</feature>
<feature type="transmembrane region" description="Helical" evidence="6">
    <location>
        <begin position="120"/>
        <end position="140"/>
    </location>
</feature>
<protein>
    <recommendedName>
        <fullName evidence="9">Serine incorporator</fullName>
    </recommendedName>
</protein>
<comment type="similarity">
    <text evidence="2">Belongs to the TDE1 family.</text>
</comment>